<evidence type="ECO:0000313" key="2">
    <source>
        <dbReference type="Proteomes" id="UP000256970"/>
    </source>
</evidence>
<dbReference type="EMBL" id="FNXT01000303">
    <property type="protein sequence ID" value="SZX63312.1"/>
    <property type="molecule type" value="Genomic_DNA"/>
</dbReference>
<accession>A0A383VEZ7</accession>
<dbReference type="Proteomes" id="UP000256970">
    <property type="component" value="Unassembled WGS sequence"/>
</dbReference>
<reference evidence="1 2" key="1">
    <citation type="submission" date="2016-10" db="EMBL/GenBank/DDBJ databases">
        <authorList>
            <person name="Cai Z."/>
        </authorList>
    </citation>
    <scope>NUCLEOTIDE SEQUENCE [LARGE SCALE GENOMIC DNA]</scope>
</reference>
<dbReference type="AlphaFoldDB" id="A0A383VEZ7"/>
<keyword evidence="2" id="KW-1185">Reference proteome</keyword>
<protein>
    <submittedName>
        <fullName evidence="1">Uncharacterized protein</fullName>
    </submittedName>
</protein>
<gene>
    <name evidence="1" type="ORF">BQ4739_LOCUS3871</name>
</gene>
<sequence>MRTRSNSYSSVNANNHNGADVVAACGPLQLIAASLLASCKDSKQAGQQLYNLLSTSKVFSQALQGCQGLLPATFGPPATAEATAAFAEWLTKYGHLAGSLELQLLPKDGKRSQQDCAPGVSQRTFTELAIAAALGKAAAAGSNSGSSHGLCIRSCKLSDAGLDSAAILQALPGSTLTSLDLD</sequence>
<name>A0A383VEZ7_TETOB</name>
<organism evidence="1 2">
    <name type="scientific">Tetradesmus obliquus</name>
    <name type="common">Green alga</name>
    <name type="synonym">Acutodesmus obliquus</name>
    <dbReference type="NCBI Taxonomy" id="3088"/>
    <lineage>
        <taxon>Eukaryota</taxon>
        <taxon>Viridiplantae</taxon>
        <taxon>Chlorophyta</taxon>
        <taxon>core chlorophytes</taxon>
        <taxon>Chlorophyceae</taxon>
        <taxon>CS clade</taxon>
        <taxon>Sphaeropleales</taxon>
        <taxon>Scenedesmaceae</taxon>
        <taxon>Tetradesmus</taxon>
    </lineage>
</organism>
<proteinExistence type="predicted"/>
<evidence type="ECO:0000313" key="1">
    <source>
        <dbReference type="EMBL" id="SZX63312.1"/>
    </source>
</evidence>